<dbReference type="GO" id="GO:0005634">
    <property type="term" value="C:nucleus"/>
    <property type="evidence" value="ECO:0007669"/>
    <property type="project" value="UniProtKB-UniRule"/>
</dbReference>
<accession>A0A8H4B311</accession>
<dbReference type="Proteomes" id="UP000439903">
    <property type="component" value="Unassembled WGS sequence"/>
</dbReference>
<proteinExistence type="predicted"/>
<feature type="domain" description="HMG box" evidence="2">
    <location>
        <begin position="27"/>
        <end position="95"/>
    </location>
</feature>
<protein>
    <submittedName>
        <fullName evidence="3">MATA-HMG</fullName>
    </submittedName>
</protein>
<dbReference type="Pfam" id="PF00505">
    <property type="entry name" value="HMG_box"/>
    <property type="match status" value="1"/>
</dbReference>
<dbReference type="AlphaFoldDB" id="A0A8H4B311"/>
<dbReference type="Gene3D" id="1.10.30.10">
    <property type="entry name" value="High mobility group box domain"/>
    <property type="match status" value="1"/>
</dbReference>
<dbReference type="InterPro" id="IPR009071">
    <property type="entry name" value="HMG_box_dom"/>
</dbReference>
<keyword evidence="1" id="KW-0539">Nucleus</keyword>
<dbReference type="GO" id="GO:0003677">
    <property type="term" value="F:DNA binding"/>
    <property type="evidence" value="ECO:0007669"/>
    <property type="project" value="UniProtKB-UniRule"/>
</dbReference>
<sequence>MQQVKMLSISEIEQLNIEEFARNQFRNGRSMNSFFLYRREYTKRAIANGMKSRMTNVSRLASESWKNETPQIKQAYAKVSKRIDELLQKRRQNTRTFQIVYDVNMNRVQQIAQRPEAIHNQYVPLMQYTSNFYYPLPQHNEYSYSSSEEEVAFHFWMSACGF</sequence>
<dbReference type="SUPFAM" id="SSF47095">
    <property type="entry name" value="HMG-box"/>
    <property type="match status" value="1"/>
</dbReference>
<evidence type="ECO:0000256" key="1">
    <source>
        <dbReference type="PROSITE-ProRule" id="PRU00267"/>
    </source>
</evidence>
<evidence type="ECO:0000313" key="3">
    <source>
        <dbReference type="EMBL" id="KAF0555479.1"/>
    </source>
</evidence>
<evidence type="ECO:0000313" key="4">
    <source>
        <dbReference type="Proteomes" id="UP000439903"/>
    </source>
</evidence>
<comment type="caution">
    <text evidence="3">The sequence shown here is derived from an EMBL/GenBank/DDBJ whole genome shotgun (WGS) entry which is preliminary data.</text>
</comment>
<keyword evidence="1" id="KW-0238">DNA-binding</keyword>
<keyword evidence="4" id="KW-1185">Reference proteome</keyword>
<dbReference type="OrthoDB" id="2403584at2759"/>
<reference evidence="3 4" key="1">
    <citation type="journal article" date="2019" name="Environ. Microbiol.">
        <title>At the nexus of three kingdoms: the genome of the mycorrhizal fungus Gigaspora margarita provides insights into plant, endobacterial and fungal interactions.</title>
        <authorList>
            <person name="Venice F."/>
            <person name="Ghignone S."/>
            <person name="Salvioli di Fossalunga A."/>
            <person name="Amselem J."/>
            <person name="Novero M."/>
            <person name="Xianan X."/>
            <person name="Sedzielewska Toro K."/>
            <person name="Morin E."/>
            <person name="Lipzen A."/>
            <person name="Grigoriev I.V."/>
            <person name="Henrissat B."/>
            <person name="Martin F.M."/>
            <person name="Bonfante P."/>
        </authorList>
    </citation>
    <scope>NUCLEOTIDE SEQUENCE [LARGE SCALE GENOMIC DNA]</scope>
    <source>
        <strain evidence="3 4">BEG34</strain>
    </source>
</reference>
<dbReference type="PROSITE" id="PS50118">
    <property type="entry name" value="HMG_BOX_2"/>
    <property type="match status" value="1"/>
</dbReference>
<gene>
    <name evidence="3" type="ORF">F8M41_017202</name>
</gene>
<dbReference type="InterPro" id="IPR036910">
    <property type="entry name" value="HMG_box_dom_sf"/>
</dbReference>
<name>A0A8H4B311_GIGMA</name>
<dbReference type="EMBL" id="WTPW01000040">
    <property type="protein sequence ID" value="KAF0555479.1"/>
    <property type="molecule type" value="Genomic_DNA"/>
</dbReference>
<feature type="DNA-binding region" description="HMG box" evidence="1">
    <location>
        <begin position="27"/>
        <end position="95"/>
    </location>
</feature>
<organism evidence="3 4">
    <name type="scientific">Gigaspora margarita</name>
    <dbReference type="NCBI Taxonomy" id="4874"/>
    <lineage>
        <taxon>Eukaryota</taxon>
        <taxon>Fungi</taxon>
        <taxon>Fungi incertae sedis</taxon>
        <taxon>Mucoromycota</taxon>
        <taxon>Glomeromycotina</taxon>
        <taxon>Glomeromycetes</taxon>
        <taxon>Diversisporales</taxon>
        <taxon>Gigasporaceae</taxon>
        <taxon>Gigaspora</taxon>
    </lineage>
</organism>
<evidence type="ECO:0000259" key="2">
    <source>
        <dbReference type="PROSITE" id="PS50118"/>
    </source>
</evidence>